<proteinExistence type="predicted"/>
<feature type="non-terminal residue" evidence="1">
    <location>
        <position position="656"/>
    </location>
</feature>
<name>A0ACC1HDQ5_9FUNG</name>
<sequence>MRTHPRPVYNPCKPNLDELPRTALSQRWSHLIFSKSVHSSHSTKWVSMCTPAVMPLTTDYLPLEHLEKHFRKYSYTVGSEQRLSQAVAAFSRRRNAVGTSNEDPPQPQSQPQPQRQRFISPSSSSSAQLADKNQETMKKVLQYLLKELIYQRLSQGYQFVLLSNEEKFKLSQQFPALASTFIIRPPRYAGRDRSESMATTATAITPTTATTSTAYRPDAFGPSSMSPVGLKPEMRPTYSSTPNDRGELNAVSSGVEGGIPDNPTHIYLTNGLQIHYLSCSEFMQSGQVPTVSVERYERKIPYDASPINYKYMVWPRNGEDGYKASTIKFEYPDASEVNWNALDQQILGAQNELTDALKFWRTRYVLIPNETITGETGLNKPSNYQDLNDEETRIANFETFLSHVFSCLRLDERNRLEKLIPGHNNTAQKKRLSAKTRMTRGILAHFDILSRKSLKAADMLPSELFCLKYTTLFPIAYTQFQYYLYKESRGCALDDIIKDITPIDSVMKMDQKLTKDSPLELLHAILMHKDFGVSLTDIRWHCYLYRDSFFGHQLIRWLMVNFDTILNRSSAIDFGQYLLDKGLIEHAGRGLPFMDGQYVYRIVPLEIPRHLHLPSKEDLQAMAGKQQPKTQASASTPNIPRIAPASPLKRKSQSSS</sequence>
<reference evidence="1" key="1">
    <citation type="submission" date="2022-06" db="EMBL/GenBank/DDBJ databases">
        <title>Phylogenomic reconstructions and comparative analyses of Kickxellomycotina fungi.</title>
        <authorList>
            <person name="Reynolds N.K."/>
            <person name="Stajich J.E."/>
            <person name="Barry K."/>
            <person name="Grigoriev I.V."/>
            <person name="Crous P."/>
            <person name="Smith M.E."/>
        </authorList>
    </citation>
    <scope>NUCLEOTIDE SEQUENCE</scope>
    <source>
        <strain evidence="1">RSA 2271</strain>
    </source>
</reference>
<gene>
    <name evidence="1" type="primary">IML1_2</name>
    <name evidence="1" type="ORF">EV182_004617</name>
</gene>
<accession>A0ACC1HDQ5</accession>
<keyword evidence="2" id="KW-1185">Reference proteome</keyword>
<dbReference type="Proteomes" id="UP001145114">
    <property type="component" value="Unassembled WGS sequence"/>
</dbReference>
<protein>
    <submittedName>
        <fullName evidence="1">Vacuolar membrane-associated protein iml1</fullName>
    </submittedName>
</protein>
<organism evidence="1 2">
    <name type="scientific">Spiromyces aspiralis</name>
    <dbReference type="NCBI Taxonomy" id="68401"/>
    <lineage>
        <taxon>Eukaryota</taxon>
        <taxon>Fungi</taxon>
        <taxon>Fungi incertae sedis</taxon>
        <taxon>Zoopagomycota</taxon>
        <taxon>Kickxellomycotina</taxon>
        <taxon>Kickxellomycetes</taxon>
        <taxon>Kickxellales</taxon>
        <taxon>Kickxellaceae</taxon>
        <taxon>Spiromyces</taxon>
    </lineage>
</organism>
<comment type="caution">
    <text evidence="1">The sequence shown here is derived from an EMBL/GenBank/DDBJ whole genome shotgun (WGS) entry which is preliminary data.</text>
</comment>
<dbReference type="EMBL" id="JAMZIH010006600">
    <property type="protein sequence ID" value="KAJ1673756.1"/>
    <property type="molecule type" value="Genomic_DNA"/>
</dbReference>
<evidence type="ECO:0000313" key="1">
    <source>
        <dbReference type="EMBL" id="KAJ1673756.1"/>
    </source>
</evidence>
<evidence type="ECO:0000313" key="2">
    <source>
        <dbReference type="Proteomes" id="UP001145114"/>
    </source>
</evidence>